<keyword evidence="1" id="KW-1133">Transmembrane helix</keyword>
<dbReference type="EMBL" id="JACHHO010000001">
    <property type="protein sequence ID" value="MBB5203896.1"/>
    <property type="molecule type" value="Genomic_DNA"/>
</dbReference>
<name>A0A840S4C6_9BURK</name>
<dbReference type="OrthoDB" id="9782003at2"/>
<keyword evidence="1" id="KW-0812">Transmembrane</keyword>
<feature type="transmembrane region" description="Helical" evidence="1">
    <location>
        <begin position="12"/>
        <end position="39"/>
    </location>
</feature>
<protein>
    <submittedName>
        <fullName evidence="2">Uncharacterized protein</fullName>
    </submittedName>
</protein>
<comment type="caution">
    <text evidence="2">The sequence shown here is derived from an EMBL/GenBank/DDBJ whole genome shotgun (WGS) entry which is preliminary data.</text>
</comment>
<reference evidence="2 3" key="1">
    <citation type="submission" date="2020-08" db="EMBL/GenBank/DDBJ databases">
        <title>Genomic Encyclopedia of Type Strains, Phase IV (KMG-IV): sequencing the most valuable type-strain genomes for metagenomic binning, comparative biology and taxonomic classification.</title>
        <authorList>
            <person name="Goeker M."/>
        </authorList>
    </citation>
    <scope>NUCLEOTIDE SEQUENCE [LARGE SCALE GENOMIC DNA]</scope>
    <source>
        <strain evidence="2 3">DSM 23958</strain>
    </source>
</reference>
<dbReference type="Proteomes" id="UP000554837">
    <property type="component" value="Unassembled WGS sequence"/>
</dbReference>
<gene>
    <name evidence="2" type="ORF">HNQ51_001189</name>
</gene>
<evidence type="ECO:0000313" key="3">
    <source>
        <dbReference type="Proteomes" id="UP000554837"/>
    </source>
</evidence>
<keyword evidence="1" id="KW-0472">Membrane</keyword>
<evidence type="ECO:0000256" key="1">
    <source>
        <dbReference type="SAM" id="Phobius"/>
    </source>
</evidence>
<dbReference type="RefSeq" id="WP_138857085.1">
    <property type="nucleotide sequence ID" value="NZ_CP040709.1"/>
</dbReference>
<sequence length="92" mass="10330">MGQGVWAGLLRLALVLVGLVLVLCLALFGLALIAVWVLWSGLRRAWARLMGRPQPARPDLRRWQSWARQTVNRHRPGAVAGEVIDVEARELR</sequence>
<dbReference type="AlphaFoldDB" id="A0A840S4C6"/>
<evidence type="ECO:0000313" key="2">
    <source>
        <dbReference type="EMBL" id="MBB5203896.1"/>
    </source>
</evidence>
<accession>A0A840S4C6</accession>
<keyword evidence="3" id="KW-1185">Reference proteome</keyword>
<organism evidence="2 3">
    <name type="scientific">Inhella inkyongensis</name>
    <dbReference type="NCBI Taxonomy" id="392593"/>
    <lineage>
        <taxon>Bacteria</taxon>
        <taxon>Pseudomonadati</taxon>
        <taxon>Pseudomonadota</taxon>
        <taxon>Betaproteobacteria</taxon>
        <taxon>Burkholderiales</taxon>
        <taxon>Sphaerotilaceae</taxon>
        <taxon>Inhella</taxon>
    </lineage>
</organism>
<proteinExistence type="predicted"/>